<organism evidence="1 2">
    <name type="scientific">Strigamia maritima</name>
    <name type="common">European centipede</name>
    <name type="synonym">Geophilus maritimus</name>
    <dbReference type="NCBI Taxonomy" id="126957"/>
    <lineage>
        <taxon>Eukaryota</taxon>
        <taxon>Metazoa</taxon>
        <taxon>Ecdysozoa</taxon>
        <taxon>Arthropoda</taxon>
        <taxon>Myriapoda</taxon>
        <taxon>Chilopoda</taxon>
        <taxon>Pleurostigmophora</taxon>
        <taxon>Geophilomorpha</taxon>
        <taxon>Linotaeniidae</taxon>
        <taxon>Strigamia</taxon>
    </lineage>
</organism>
<dbReference type="AlphaFoldDB" id="T1INF0"/>
<protein>
    <submittedName>
        <fullName evidence="1">Uncharacterized protein</fullName>
    </submittedName>
</protein>
<reference evidence="2" key="1">
    <citation type="submission" date="2011-05" db="EMBL/GenBank/DDBJ databases">
        <authorList>
            <person name="Richards S.R."/>
            <person name="Qu J."/>
            <person name="Jiang H."/>
            <person name="Jhangiani S.N."/>
            <person name="Agravi P."/>
            <person name="Goodspeed R."/>
            <person name="Gross S."/>
            <person name="Mandapat C."/>
            <person name="Jackson L."/>
            <person name="Mathew T."/>
            <person name="Pu L."/>
            <person name="Thornton R."/>
            <person name="Saada N."/>
            <person name="Wilczek-Boney K.B."/>
            <person name="Lee S."/>
            <person name="Kovar C."/>
            <person name="Wu Y."/>
            <person name="Scherer S.E."/>
            <person name="Worley K.C."/>
            <person name="Muzny D.M."/>
            <person name="Gibbs R."/>
        </authorList>
    </citation>
    <scope>NUCLEOTIDE SEQUENCE</scope>
    <source>
        <strain evidence="2">Brora</strain>
    </source>
</reference>
<dbReference type="EMBL" id="JH431164">
    <property type="status" value="NOT_ANNOTATED_CDS"/>
    <property type="molecule type" value="Genomic_DNA"/>
</dbReference>
<evidence type="ECO:0000313" key="1">
    <source>
        <dbReference type="EnsemblMetazoa" id="SMAR002527-PA"/>
    </source>
</evidence>
<keyword evidence="2" id="KW-1185">Reference proteome</keyword>
<reference evidence="1" key="2">
    <citation type="submission" date="2015-02" db="UniProtKB">
        <authorList>
            <consortium name="EnsemblMetazoa"/>
        </authorList>
    </citation>
    <scope>IDENTIFICATION</scope>
</reference>
<proteinExistence type="predicted"/>
<accession>T1INF0</accession>
<evidence type="ECO:0000313" key="2">
    <source>
        <dbReference type="Proteomes" id="UP000014500"/>
    </source>
</evidence>
<dbReference type="EnsemblMetazoa" id="SMAR002527-RA">
    <property type="protein sequence ID" value="SMAR002527-PA"/>
    <property type="gene ID" value="SMAR002527"/>
</dbReference>
<name>T1INF0_STRMM</name>
<sequence length="75" mass="8482">MGVSWWISIGAQIYRPPPTSLLSLSTANCSDILGDWTPRMKPNSTRDDIPDIYSISYLWILPIAFLVTDRIKISI</sequence>
<dbReference type="Proteomes" id="UP000014500">
    <property type="component" value="Unassembled WGS sequence"/>
</dbReference>
<dbReference type="HOGENOM" id="CLU_2674215_0_0_1"/>